<feature type="domain" description="Transglutaminase-like" evidence="1">
    <location>
        <begin position="158"/>
        <end position="223"/>
    </location>
</feature>
<dbReference type="InterPro" id="IPR038765">
    <property type="entry name" value="Papain-like_cys_pep_sf"/>
</dbReference>
<gene>
    <name evidence="2" type="ORF">JJJ17_00810</name>
</gene>
<dbReference type="Proteomes" id="UP000640485">
    <property type="component" value="Unassembled WGS sequence"/>
</dbReference>
<sequence length="280" mass="30452">MKLRVTHQTVYRYDHPIRNIVQSLRLTPSVFEGQKTLEWNIEVTGGIRGPGFRDGAGDWIEGWTVRGPMEEVAVSITGRVETRDTAGVLRGHREMINPLAYLRDSDATKADKGLRALAASVSDHADNLDLAHKLSAAVSEAIAYEPGVTESQTTAAEALKLGKGVCQDHTHALMAVARLRDLPARYVSGYLHATVDGEPHEAAHAWAEIHVENIGWIGFDAANRCCPDERYVRLGSGLDASDAAPIRGIAAGQGDERLDVAVRVEDIDKLQSQSQSQTQS</sequence>
<dbReference type="Pfam" id="PF01841">
    <property type="entry name" value="Transglut_core"/>
    <property type="match status" value="1"/>
</dbReference>
<evidence type="ECO:0000259" key="1">
    <source>
        <dbReference type="SMART" id="SM00460"/>
    </source>
</evidence>
<dbReference type="AlphaFoldDB" id="A0A934VWZ3"/>
<dbReference type="EMBL" id="JAEPRQ010000001">
    <property type="protein sequence ID" value="MBK4214457.1"/>
    <property type="molecule type" value="Genomic_DNA"/>
</dbReference>
<evidence type="ECO:0000313" key="2">
    <source>
        <dbReference type="EMBL" id="MBK4214457.1"/>
    </source>
</evidence>
<reference evidence="2" key="1">
    <citation type="submission" date="2021-01" db="EMBL/GenBank/DDBJ databases">
        <title>Paracoccus amoyensis sp. nov., isolated from the surface seawater along the coast of Xiamen Island, China.</title>
        <authorList>
            <person name="Lyu L."/>
        </authorList>
    </citation>
    <scope>NUCLEOTIDE SEQUENCE</scope>
    <source>
        <strain evidence="2">MJ17</strain>
    </source>
</reference>
<accession>A0A934VWZ3</accession>
<keyword evidence="3" id="KW-1185">Reference proteome</keyword>
<dbReference type="SUPFAM" id="SSF54001">
    <property type="entry name" value="Cysteine proteinases"/>
    <property type="match status" value="1"/>
</dbReference>
<organism evidence="2 3">
    <name type="scientific">Paracoccus caeni</name>
    <dbReference type="NCBI Taxonomy" id="657651"/>
    <lineage>
        <taxon>Bacteria</taxon>
        <taxon>Pseudomonadati</taxon>
        <taxon>Pseudomonadota</taxon>
        <taxon>Alphaproteobacteria</taxon>
        <taxon>Rhodobacterales</taxon>
        <taxon>Paracoccaceae</taxon>
        <taxon>Paracoccus</taxon>
    </lineage>
</organism>
<dbReference type="InterPro" id="IPR013589">
    <property type="entry name" value="Bac_transglu_N"/>
</dbReference>
<dbReference type="PANTHER" id="PTHR33490">
    <property type="entry name" value="BLR5614 PROTEIN-RELATED"/>
    <property type="match status" value="1"/>
</dbReference>
<protein>
    <submittedName>
        <fullName evidence="2">Transglutaminase family protein</fullName>
    </submittedName>
</protein>
<comment type="caution">
    <text evidence="2">The sequence shown here is derived from an EMBL/GenBank/DDBJ whole genome shotgun (WGS) entry which is preliminary data.</text>
</comment>
<dbReference type="SMART" id="SM00460">
    <property type="entry name" value="TGc"/>
    <property type="match status" value="1"/>
</dbReference>
<name>A0A934VWZ3_9RHOB</name>
<dbReference type="RefSeq" id="WP_200683100.1">
    <property type="nucleotide sequence ID" value="NZ_JAEPRQ010000001.1"/>
</dbReference>
<proteinExistence type="predicted"/>
<evidence type="ECO:0000313" key="3">
    <source>
        <dbReference type="Proteomes" id="UP000640485"/>
    </source>
</evidence>
<dbReference type="Gene3D" id="3.10.620.30">
    <property type="match status" value="1"/>
</dbReference>
<dbReference type="Pfam" id="PF08379">
    <property type="entry name" value="Bact_transglu_N"/>
    <property type="match status" value="1"/>
</dbReference>
<dbReference type="PANTHER" id="PTHR33490:SF6">
    <property type="entry name" value="SLL1049 PROTEIN"/>
    <property type="match status" value="1"/>
</dbReference>
<dbReference type="InterPro" id="IPR002931">
    <property type="entry name" value="Transglutaminase-like"/>
</dbReference>